<dbReference type="Gene3D" id="2.60.40.10">
    <property type="entry name" value="Immunoglobulins"/>
    <property type="match status" value="1"/>
</dbReference>
<dbReference type="GO" id="GO:0005975">
    <property type="term" value="P:carbohydrate metabolic process"/>
    <property type="evidence" value="ECO:0007669"/>
    <property type="project" value="InterPro"/>
</dbReference>
<comment type="similarity">
    <text evidence="1 6">Belongs to the glycosyl hydrolase 3 family.</text>
</comment>
<dbReference type="RefSeq" id="WP_231772122.1">
    <property type="nucleotide sequence ID" value="NZ_CP088969.1"/>
</dbReference>
<name>A0AA46P4C9_9NOCA</name>
<dbReference type="InterPro" id="IPR013783">
    <property type="entry name" value="Ig-like_fold"/>
</dbReference>
<evidence type="ECO:0000313" key="9">
    <source>
        <dbReference type="EMBL" id="UYF94110.1"/>
    </source>
</evidence>
<organism evidence="9 10">
    <name type="scientific">Rhodococcus aetherivorans</name>
    <dbReference type="NCBI Taxonomy" id="191292"/>
    <lineage>
        <taxon>Bacteria</taxon>
        <taxon>Bacillati</taxon>
        <taxon>Actinomycetota</taxon>
        <taxon>Actinomycetes</taxon>
        <taxon>Mycobacteriales</taxon>
        <taxon>Nocardiaceae</taxon>
        <taxon>Rhodococcus</taxon>
    </lineage>
</organism>
<dbReference type="InterPro" id="IPR036881">
    <property type="entry name" value="Glyco_hydro_3_C_sf"/>
</dbReference>
<keyword evidence="6" id="KW-0326">Glycosidase</keyword>
<feature type="compositionally biased region" description="Pro residues" evidence="7">
    <location>
        <begin position="764"/>
        <end position="774"/>
    </location>
</feature>
<feature type="domain" description="Fibronectin type III-like" evidence="8">
    <location>
        <begin position="582"/>
        <end position="652"/>
    </location>
</feature>
<evidence type="ECO:0000256" key="5">
    <source>
        <dbReference type="ARBA" id="ARBA00074219"/>
    </source>
</evidence>
<dbReference type="SUPFAM" id="SSF52279">
    <property type="entry name" value="Beta-D-glucan exohydrolase, C-terminal domain"/>
    <property type="match status" value="1"/>
</dbReference>
<sequence length="774" mass="81765">MTTRPDLTLEQQAALLSGHDFWSTEAIEEAGIPSVVLTDGPHGVRCQSGDSDHLGLHASLPATCFPLAVAVGSSWDRSVAEEVGRAVGREARALGVHVVLGPGVNIKRSPLCGRNFEYYSEDPLLSGVLGAAHVRGLQSVGVGACVKHFAANNQETDRMRVSADVDDRTLREIYLPAFERVVAEARPAAVMCSYNKVNGVSAAENRWLLTEVLREQWGFAGVVVSDWGAVADRVAGVTAGLDLEMPGSGGGTDRQVVDAVRDGRLDPRLVEASAYRVLALSDLVRPATGDLDLDLDLDGQHALARRLAADCAVLLKNDDGVLPLRRGQHVAVLGSFATTPRFQGGGSSHIAPTRVDPALDAVRALAAAHGLTVSAADGFPLGADGDARALLDEAVRVAAAADVAVVFAGLTEREESEGFDRDTLDLPPVQVALVRAVARAAPRTVVVLAHGGVVSLEGWHDEVDAILDGWLLGQAGGSAIADLLLGVANPSGHLAETVPLRLEDTPSYLNFPGEQGHVRYGEGVMVGYRGYETLRRAVRYPFGHGLSYTTFVTESLDVALGGDGTVAVRVRVRNAGDRAGKHVVQMYVATDAGPVRRPVRELRAFEKIDLAPGEARDVELTLERRAFAYWDVELDDWVVAPGEYAIQVCADAATVLEARTVTLAGDVVSRPLSMESTVGEWFSHPTVGPAFLEVLAGATGSAPTPDPQEHAGLLRMVESMRMAQFLTFLPIPVPQEKLDELLALGGTVANSATDAAAGNRDHPAPTPPGQPGGP</sequence>
<dbReference type="Pfam" id="PF01915">
    <property type="entry name" value="Glyco_hydro_3_C"/>
    <property type="match status" value="1"/>
</dbReference>
<dbReference type="Proteomes" id="UP001163947">
    <property type="component" value="Chromosome"/>
</dbReference>
<dbReference type="Gene3D" id="3.20.20.300">
    <property type="entry name" value="Glycoside hydrolase, family 3, N-terminal domain"/>
    <property type="match status" value="1"/>
</dbReference>
<keyword evidence="3" id="KW-0119">Carbohydrate metabolism</keyword>
<dbReference type="SMART" id="SM01217">
    <property type="entry name" value="Fn3_like"/>
    <property type="match status" value="1"/>
</dbReference>
<reference evidence="9" key="1">
    <citation type="submission" date="2022-09" db="EMBL/GenBank/DDBJ databases">
        <title>The genome sequence of Rhodococcus aetherivorans N1.</title>
        <authorList>
            <person name="Jiang W."/>
        </authorList>
    </citation>
    <scope>NUCLEOTIDE SEQUENCE</scope>
    <source>
        <strain evidence="9">N1</strain>
    </source>
</reference>
<evidence type="ECO:0000256" key="7">
    <source>
        <dbReference type="SAM" id="MobiDB-lite"/>
    </source>
</evidence>
<dbReference type="EMBL" id="CP106982">
    <property type="protein sequence ID" value="UYF94110.1"/>
    <property type="molecule type" value="Genomic_DNA"/>
</dbReference>
<evidence type="ECO:0000256" key="2">
    <source>
        <dbReference type="ARBA" id="ARBA00022801"/>
    </source>
</evidence>
<evidence type="ECO:0000256" key="6">
    <source>
        <dbReference type="RuleBase" id="RU361161"/>
    </source>
</evidence>
<evidence type="ECO:0000313" key="10">
    <source>
        <dbReference type="Proteomes" id="UP001163947"/>
    </source>
</evidence>
<comment type="function">
    <text evidence="4">Catalyzes the hydrolysis of a non-reducing terminal alpha-L-arabinopyranosidic linkage in ginsenoside Rb2 (alpha-L-arabinopyranosyl-(1-&gt;6)-alpha-D-glucopyranosyl) to release alpha-D-glucopyranosyl (Rd). It is not able to hydrolyze alpha-L-arabinofuranosyl-(1-&gt;6)-alpha-D-glucopyranosyl (Rc).</text>
</comment>
<dbReference type="InterPro" id="IPR019800">
    <property type="entry name" value="Glyco_hydro_3_AS"/>
</dbReference>
<dbReference type="PANTHER" id="PTHR42715">
    <property type="entry name" value="BETA-GLUCOSIDASE"/>
    <property type="match status" value="1"/>
</dbReference>
<dbReference type="Pfam" id="PF00933">
    <property type="entry name" value="Glyco_hydro_3"/>
    <property type="match status" value="1"/>
</dbReference>
<dbReference type="SUPFAM" id="SSF51445">
    <property type="entry name" value="(Trans)glycosidases"/>
    <property type="match status" value="1"/>
</dbReference>
<keyword evidence="2 6" id="KW-0378">Hydrolase</keyword>
<dbReference type="Pfam" id="PF14310">
    <property type="entry name" value="Fn3-like"/>
    <property type="match status" value="1"/>
</dbReference>
<dbReference type="InterPro" id="IPR002772">
    <property type="entry name" value="Glyco_hydro_3_C"/>
</dbReference>
<dbReference type="InterPro" id="IPR050288">
    <property type="entry name" value="Cellulose_deg_GH3"/>
</dbReference>
<dbReference type="InterPro" id="IPR017853">
    <property type="entry name" value="GH"/>
</dbReference>
<dbReference type="InterPro" id="IPR036962">
    <property type="entry name" value="Glyco_hydro_3_N_sf"/>
</dbReference>
<protein>
    <recommendedName>
        <fullName evidence="5">Exo-alpha-(1-&gt;6)-L-arabinopyranosidase</fullName>
    </recommendedName>
</protein>
<accession>A0AA46P4C9</accession>
<dbReference type="PANTHER" id="PTHR42715:SF10">
    <property type="entry name" value="BETA-GLUCOSIDASE"/>
    <property type="match status" value="1"/>
</dbReference>
<gene>
    <name evidence="9" type="ORF">OCS65_27475</name>
</gene>
<evidence type="ECO:0000256" key="3">
    <source>
        <dbReference type="ARBA" id="ARBA00023277"/>
    </source>
</evidence>
<dbReference type="GeneID" id="83624241"/>
<dbReference type="PROSITE" id="PS00775">
    <property type="entry name" value="GLYCOSYL_HYDROL_F3"/>
    <property type="match status" value="1"/>
</dbReference>
<dbReference type="GO" id="GO:0008422">
    <property type="term" value="F:beta-glucosidase activity"/>
    <property type="evidence" value="ECO:0007669"/>
    <property type="project" value="UniProtKB-ARBA"/>
</dbReference>
<dbReference type="PRINTS" id="PR00133">
    <property type="entry name" value="GLHYDRLASE3"/>
</dbReference>
<evidence type="ECO:0000256" key="4">
    <source>
        <dbReference type="ARBA" id="ARBA00058905"/>
    </source>
</evidence>
<feature type="region of interest" description="Disordered" evidence="7">
    <location>
        <begin position="752"/>
        <end position="774"/>
    </location>
</feature>
<dbReference type="InterPro" id="IPR001764">
    <property type="entry name" value="Glyco_hydro_3_N"/>
</dbReference>
<dbReference type="InterPro" id="IPR026891">
    <property type="entry name" value="Fn3-like"/>
</dbReference>
<dbReference type="AlphaFoldDB" id="A0AA46P4C9"/>
<dbReference type="FunFam" id="2.60.40.10:FF:000495">
    <property type="entry name" value="Periplasmic beta-glucosidase"/>
    <property type="match status" value="1"/>
</dbReference>
<proteinExistence type="inferred from homology"/>
<evidence type="ECO:0000259" key="8">
    <source>
        <dbReference type="SMART" id="SM01217"/>
    </source>
</evidence>
<dbReference type="Gene3D" id="3.40.50.1700">
    <property type="entry name" value="Glycoside hydrolase family 3 C-terminal domain"/>
    <property type="match status" value="1"/>
</dbReference>
<evidence type="ECO:0000256" key="1">
    <source>
        <dbReference type="ARBA" id="ARBA00005336"/>
    </source>
</evidence>